<reference evidence="2 3" key="2">
    <citation type="journal article" date="2015" name="Eukaryot. Cell">
        <title>Asexual propagation of a virulent clone complex in a human and feline outbreak of sporotrichosis.</title>
        <authorList>
            <person name="Teixeira Mde M."/>
            <person name="Rodrigues A.M."/>
            <person name="Tsui C.K."/>
            <person name="de Almeida L.G."/>
            <person name="Van Diepeningen A.D."/>
            <person name="van den Ende B.G."/>
            <person name="Fernandes G.F."/>
            <person name="Kano R."/>
            <person name="Hamelin R.C."/>
            <person name="Lopes-Bezerra L.M."/>
            <person name="Vasconcelos A.T."/>
            <person name="de Hoog S."/>
            <person name="de Camargo Z.P."/>
            <person name="Felipe M.S."/>
        </authorList>
    </citation>
    <scope>NUCLEOTIDE SEQUENCE [LARGE SCALE GENOMIC DNA]</scope>
    <source>
        <strain evidence="2 3">1099-18</strain>
    </source>
</reference>
<feature type="domain" description="HNH nuclease" evidence="1">
    <location>
        <begin position="29"/>
        <end position="107"/>
    </location>
</feature>
<evidence type="ECO:0000259" key="1">
    <source>
        <dbReference type="Pfam" id="PF13391"/>
    </source>
</evidence>
<evidence type="ECO:0000313" key="2">
    <source>
        <dbReference type="EMBL" id="KJR82116.1"/>
    </source>
</evidence>
<proteinExistence type="predicted"/>
<accession>A0A0F2M1V6</accession>
<dbReference type="RefSeq" id="XP_016584792.1">
    <property type="nucleotide sequence ID" value="XM_016730473.1"/>
</dbReference>
<protein>
    <recommendedName>
        <fullName evidence="1">HNH nuclease domain-containing protein</fullName>
    </recommendedName>
</protein>
<gene>
    <name evidence="2" type="ORF">SPSK_03638</name>
</gene>
<dbReference type="EMBL" id="AXCR01000010">
    <property type="protein sequence ID" value="KJR82116.1"/>
    <property type="molecule type" value="Genomic_DNA"/>
</dbReference>
<dbReference type="AlphaFoldDB" id="A0A0F2M1V6"/>
<reference evidence="2 3" key="1">
    <citation type="journal article" date="2014" name="BMC Genomics">
        <title>Comparative genomics of the major fungal agents of human and animal Sporotrichosis: Sporothrix schenckii and Sporothrix brasiliensis.</title>
        <authorList>
            <person name="Teixeira M.M."/>
            <person name="de Almeida L.G."/>
            <person name="Kubitschek-Barreira P."/>
            <person name="Alves F.L."/>
            <person name="Kioshima E.S."/>
            <person name="Abadio A.K."/>
            <person name="Fernandes L."/>
            <person name="Derengowski L.S."/>
            <person name="Ferreira K.S."/>
            <person name="Souza R.C."/>
            <person name="Ruiz J.C."/>
            <person name="de Andrade N.C."/>
            <person name="Paes H.C."/>
            <person name="Nicola A.M."/>
            <person name="Albuquerque P."/>
            <person name="Gerber A.L."/>
            <person name="Martins V.P."/>
            <person name="Peconick L.D."/>
            <person name="Neto A.V."/>
            <person name="Chaucanez C.B."/>
            <person name="Silva P.A."/>
            <person name="Cunha O.L."/>
            <person name="de Oliveira F.F."/>
            <person name="dos Santos T.C."/>
            <person name="Barros A.L."/>
            <person name="Soares M.A."/>
            <person name="de Oliveira L.M."/>
            <person name="Marini M.M."/>
            <person name="Villalobos-Duno H."/>
            <person name="Cunha M.M."/>
            <person name="de Hoog S."/>
            <person name="da Silveira J.F."/>
            <person name="Henrissat B."/>
            <person name="Nino-Vega G.A."/>
            <person name="Cisalpino P.S."/>
            <person name="Mora-Montes H.M."/>
            <person name="Almeida S.R."/>
            <person name="Stajich J.E."/>
            <person name="Lopes-Bezerra L.M."/>
            <person name="Vasconcelos A.T."/>
            <person name="Felipe M.S."/>
        </authorList>
    </citation>
    <scope>NUCLEOTIDE SEQUENCE [LARGE SCALE GENOMIC DNA]</scope>
    <source>
        <strain evidence="2 3">1099-18</strain>
    </source>
</reference>
<dbReference type="Proteomes" id="UP000033710">
    <property type="component" value="Unassembled WGS sequence"/>
</dbReference>
<dbReference type="GeneID" id="27665750"/>
<dbReference type="VEuPathDB" id="FungiDB:SPSK_03638"/>
<dbReference type="KEGG" id="ssck:SPSK_03638"/>
<organism evidence="2 3">
    <name type="scientific">Sporothrix schenckii 1099-18</name>
    <dbReference type="NCBI Taxonomy" id="1397361"/>
    <lineage>
        <taxon>Eukaryota</taxon>
        <taxon>Fungi</taxon>
        <taxon>Dikarya</taxon>
        <taxon>Ascomycota</taxon>
        <taxon>Pezizomycotina</taxon>
        <taxon>Sordariomycetes</taxon>
        <taxon>Sordariomycetidae</taxon>
        <taxon>Ophiostomatales</taxon>
        <taxon>Ophiostomataceae</taxon>
        <taxon>Sporothrix</taxon>
    </lineage>
</organism>
<evidence type="ECO:0000313" key="3">
    <source>
        <dbReference type="Proteomes" id="UP000033710"/>
    </source>
</evidence>
<dbReference type="OrthoDB" id="5416097at2759"/>
<dbReference type="Pfam" id="PF13391">
    <property type="entry name" value="HNH_2"/>
    <property type="match status" value="1"/>
</dbReference>
<name>A0A0F2M1V6_SPOSC</name>
<sequence length="202" mass="22877">MALSSTESAQKMRRQSATTATYRRDDHVCVLSGYGYPDGAHICPFSASEDNKMRSDMWSLLKFSWGPAATVECVENCENENMSESPRNMICLSKHLHTLWRAARFGLKPLREPRAVERNEVWVQFHWLAQGRLRLNQAVGSDAMERLGEYVMDTFVDAILREHNESDYADSEDGVYDAEADADVTMLDLDESHGAFDTETDA</sequence>
<comment type="caution">
    <text evidence="2">The sequence shown here is derived from an EMBL/GenBank/DDBJ whole genome shotgun (WGS) entry which is preliminary data.</text>
</comment>
<dbReference type="InterPro" id="IPR003615">
    <property type="entry name" value="HNH_nuc"/>
</dbReference>